<dbReference type="RefSeq" id="WP_007751059.1">
    <property type="nucleotide sequence ID" value="NZ_CABIXA010000003.1"/>
</dbReference>
<dbReference type="PANTHER" id="PTHR43695">
    <property type="entry name" value="PUTATIVE (AFU_ORTHOLOGUE AFUA_2G17250)-RELATED"/>
    <property type="match status" value="1"/>
</dbReference>
<dbReference type="Proteomes" id="UP000421791">
    <property type="component" value="Unassembled WGS sequence"/>
</dbReference>
<evidence type="ECO:0000313" key="5">
    <source>
        <dbReference type="EMBL" id="CUN73620.1"/>
    </source>
</evidence>
<evidence type="ECO:0000256" key="3">
    <source>
        <dbReference type="SAM" id="SignalP"/>
    </source>
</evidence>
<proteinExistence type="inferred from homology"/>
<dbReference type="Proteomes" id="UP000095517">
    <property type="component" value="Unassembled WGS sequence"/>
</dbReference>
<dbReference type="STRING" id="338188.ERS852397_00761"/>
<reference evidence="5 8" key="1">
    <citation type="submission" date="2015-09" db="EMBL/GenBank/DDBJ databases">
        <authorList>
            <consortium name="Pathogen Informatics"/>
        </authorList>
    </citation>
    <scope>NUCLEOTIDE SEQUENCE [LARGE SCALE GENOMIC DNA]</scope>
    <source>
        <strain evidence="5 8">2789STDY5608840</strain>
    </source>
</reference>
<evidence type="ECO:0000256" key="2">
    <source>
        <dbReference type="ARBA" id="ARBA00022801"/>
    </source>
</evidence>
<evidence type="ECO:0000313" key="8">
    <source>
        <dbReference type="Proteomes" id="UP000095517"/>
    </source>
</evidence>
<dbReference type="InterPro" id="IPR037459">
    <property type="entry name" value="RhgT-like"/>
</dbReference>
<dbReference type="EMBL" id="VWAK01000002">
    <property type="protein sequence ID" value="KAA5232732.1"/>
    <property type="molecule type" value="Genomic_DNA"/>
</dbReference>
<dbReference type="GeneID" id="92989149"/>
<name>A0A173ZD83_9BACE</name>
<dbReference type="Pfam" id="PF13472">
    <property type="entry name" value="Lipase_GDSL_2"/>
    <property type="match status" value="1"/>
</dbReference>
<dbReference type="EMBL" id="CYZH01000003">
    <property type="protein sequence ID" value="CUN73620.1"/>
    <property type="molecule type" value="Genomic_DNA"/>
</dbReference>
<keyword evidence="3" id="KW-0732">Signal</keyword>
<evidence type="ECO:0000313" key="9">
    <source>
        <dbReference type="Proteomes" id="UP000421791"/>
    </source>
</evidence>
<dbReference type="InterPro" id="IPR036514">
    <property type="entry name" value="SGNH_hydro_sf"/>
</dbReference>
<dbReference type="Gene3D" id="3.40.50.1110">
    <property type="entry name" value="SGNH hydrolase"/>
    <property type="match status" value="1"/>
</dbReference>
<keyword evidence="10" id="KW-1185">Reference proteome</keyword>
<gene>
    <name evidence="5" type="primary">rhgT_1</name>
    <name evidence="5" type="ORF">ERS852397_00761</name>
    <name evidence="7" type="ORF">F2Z09_02755</name>
    <name evidence="6" type="ORF">F2Z22_01770</name>
</gene>
<evidence type="ECO:0000313" key="10">
    <source>
        <dbReference type="Proteomes" id="UP000440198"/>
    </source>
</evidence>
<sequence length="426" mass="48276">MKKIALLLNVLLVATICVAQKQTYKFDFSSDKKVKEGYLKVTPQTLFNNEQGYGYDLQPAWDGKSNKPFFFSVNVPDGNYKVTVVIGSKNEPSSTTVRGESRRLFIENLSTKKGELKTETFTINKRNIKISGKERVRIKSREKNKLNWDDKLTLEFNGESPRLNSLIIEPVENVPTVYLCGNSTVVDYDNEPWGAWGQMIPRFFTDKVCIANHAESGLSANTFISGNRLKKIMSQIKKGDYLLVEFGHNDQKQKQPGTGAYFSFVYNLKIFIDEARAKGANPVLVTPTCRRRFDKEGKSVNTHGEYPDAIRWVAQKENVPLIELNGMTTMLCDALGVDGSMKLYVHYPAGTFPGQTREFKDNSHFSTYGAYETAKCVVEGMKKAKLDIVNYLRADYKGFNPAQPDKFETFKWNLCPFTEIEKPDGN</sequence>
<dbReference type="SUPFAM" id="SSF49785">
    <property type="entry name" value="Galactose-binding domain-like"/>
    <property type="match status" value="1"/>
</dbReference>
<dbReference type="Proteomes" id="UP000440198">
    <property type="component" value="Unassembled WGS sequence"/>
</dbReference>
<feature type="chain" id="PRO_5044549787" evidence="3">
    <location>
        <begin position="20"/>
        <end position="426"/>
    </location>
</feature>
<feature type="signal peptide" evidence="3">
    <location>
        <begin position="1"/>
        <end position="19"/>
    </location>
</feature>
<reference evidence="9 10" key="2">
    <citation type="journal article" date="2019" name="Nat. Med.">
        <title>A library of human gut bacterial isolates paired with longitudinal multiomics data enables mechanistic microbiome research.</title>
        <authorList>
            <person name="Poyet M."/>
            <person name="Groussin M."/>
            <person name="Gibbons S.M."/>
            <person name="Avila-Pacheco J."/>
            <person name="Jiang X."/>
            <person name="Kearney S.M."/>
            <person name="Perrotta A.R."/>
            <person name="Berdy B."/>
            <person name="Zhao S."/>
            <person name="Lieberman T.D."/>
            <person name="Swanson P.K."/>
            <person name="Smith M."/>
            <person name="Roesemann S."/>
            <person name="Alexander J.E."/>
            <person name="Rich S.A."/>
            <person name="Livny J."/>
            <person name="Vlamakis H."/>
            <person name="Clish C."/>
            <person name="Bullock K."/>
            <person name="Deik A."/>
            <person name="Scott J."/>
            <person name="Pierce K.A."/>
            <person name="Xavier R.J."/>
            <person name="Alm E.J."/>
        </authorList>
    </citation>
    <scope>NUCLEOTIDE SEQUENCE [LARGE SCALE GENOMIC DNA]</scope>
    <source>
        <strain evidence="7 10">BIOML-A2</strain>
        <strain evidence="6 9">BIOML-A6</strain>
    </source>
</reference>
<comment type="similarity">
    <text evidence="1">Belongs to the 'GDSL' lipolytic enzyme family.</text>
</comment>
<dbReference type="GO" id="GO:0016788">
    <property type="term" value="F:hydrolase activity, acting on ester bonds"/>
    <property type="evidence" value="ECO:0007669"/>
    <property type="project" value="UniProtKB-ARBA"/>
</dbReference>
<evidence type="ECO:0000313" key="7">
    <source>
        <dbReference type="EMBL" id="KAA5259709.1"/>
    </source>
</evidence>
<evidence type="ECO:0000256" key="1">
    <source>
        <dbReference type="ARBA" id="ARBA00008668"/>
    </source>
</evidence>
<dbReference type="CDD" id="cd01821">
    <property type="entry name" value="Rhamnogalacturan_acetylesterase_like"/>
    <property type="match status" value="1"/>
</dbReference>
<evidence type="ECO:0000313" key="6">
    <source>
        <dbReference type="EMBL" id="KAA5232732.1"/>
    </source>
</evidence>
<dbReference type="InterPro" id="IPR008979">
    <property type="entry name" value="Galactose-bd-like_sf"/>
</dbReference>
<dbReference type="EC" id="3.1.1.-" evidence="5"/>
<accession>A0A173ZD83</accession>
<feature type="domain" description="SGNH hydrolase-type esterase" evidence="4">
    <location>
        <begin position="181"/>
        <end position="326"/>
    </location>
</feature>
<dbReference type="AlphaFoldDB" id="A0A173ZD83"/>
<evidence type="ECO:0000259" key="4">
    <source>
        <dbReference type="Pfam" id="PF13472"/>
    </source>
</evidence>
<dbReference type="EMBL" id="VWAG01000003">
    <property type="protein sequence ID" value="KAA5259709.1"/>
    <property type="molecule type" value="Genomic_DNA"/>
</dbReference>
<keyword evidence="2 5" id="KW-0378">Hydrolase</keyword>
<dbReference type="Gene3D" id="2.60.120.430">
    <property type="entry name" value="Galactose-binding lectin"/>
    <property type="match status" value="1"/>
</dbReference>
<dbReference type="InterPro" id="IPR013830">
    <property type="entry name" value="SGNH_hydro"/>
</dbReference>
<protein>
    <submittedName>
        <fullName evidence="5">Carbohydrate esterase family 12 protein</fullName>
        <ecNumber evidence="5">3.1.1.-</ecNumber>
    </submittedName>
    <submittedName>
        <fullName evidence="6">Rhamnogalacturonan acetylesterase</fullName>
    </submittedName>
</protein>
<dbReference type="PANTHER" id="PTHR43695:SF1">
    <property type="entry name" value="RHAMNOGALACTURONAN ACETYLESTERASE"/>
    <property type="match status" value="1"/>
</dbReference>
<organism evidence="5 8">
    <name type="scientific">Bacteroides finegoldii</name>
    <dbReference type="NCBI Taxonomy" id="338188"/>
    <lineage>
        <taxon>Bacteria</taxon>
        <taxon>Pseudomonadati</taxon>
        <taxon>Bacteroidota</taxon>
        <taxon>Bacteroidia</taxon>
        <taxon>Bacteroidales</taxon>
        <taxon>Bacteroidaceae</taxon>
        <taxon>Bacteroides</taxon>
    </lineage>
</organism>
<dbReference type="SUPFAM" id="SSF52266">
    <property type="entry name" value="SGNH hydrolase"/>
    <property type="match status" value="1"/>
</dbReference>